<accession>A0ABT6HYN8</accession>
<name>A0ABT6HYN8_9ACTN</name>
<dbReference type="EMBL" id="JARWBG010000085">
    <property type="protein sequence ID" value="MDH2393807.1"/>
    <property type="molecule type" value="Genomic_DNA"/>
</dbReference>
<sequence length="240" mass="25909">MTEKRERRCFCGCGESAEMGRWFVQGHDVTAVAALRAVEELRLAYQLVLLGYGPERSVVQTAVEGAGWVRCPGCSYVGPSAAHTCTAEAPAGDQSPSSPEPGAEQEQEPASAAALLAESGAAQGRLLPEADDRMWEAVPLHLRQQLRGPAHQLVSPAQGPLTARENRHLLSAVRAASRMRMTGAHWTLLLTTGRESFGGPRSQRAQRLCEALEQVAAEHTAPAPASPHVRHVERTIRHLH</sequence>
<evidence type="ECO:0000256" key="1">
    <source>
        <dbReference type="SAM" id="MobiDB-lite"/>
    </source>
</evidence>
<proteinExistence type="predicted"/>
<dbReference type="RefSeq" id="WP_279933156.1">
    <property type="nucleotide sequence ID" value="NZ_JARWBG010000085.1"/>
</dbReference>
<dbReference type="Proteomes" id="UP001223144">
    <property type="component" value="Unassembled WGS sequence"/>
</dbReference>
<feature type="compositionally biased region" description="Low complexity" evidence="1">
    <location>
        <begin position="94"/>
        <end position="111"/>
    </location>
</feature>
<evidence type="ECO:0000313" key="3">
    <source>
        <dbReference type="Proteomes" id="UP001223144"/>
    </source>
</evidence>
<feature type="region of interest" description="Disordered" evidence="1">
    <location>
        <begin position="87"/>
        <end position="111"/>
    </location>
</feature>
<protein>
    <submittedName>
        <fullName evidence="2">Uncharacterized protein</fullName>
    </submittedName>
</protein>
<keyword evidence="3" id="KW-1185">Reference proteome</keyword>
<organism evidence="2 3">
    <name type="scientific">Streptomyces chengmaiensis</name>
    <dbReference type="NCBI Taxonomy" id="3040919"/>
    <lineage>
        <taxon>Bacteria</taxon>
        <taxon>Bacillati</taxon>
        <taxon>Actinomycetota</taxon>
        <taxon>Actinomycetes</taxon>
        <taxon>Kitasatosporales</taxon>
        <taxon>Streptomycetaceae</taxon>
        <taxon>Streptomyces</taxon>
    </lineage>
</organism>
<reference evidence="2 3" key="1">
    <citation type="submission" date="2023-04" db="EMBL/GenBank/DDBJ databases">
        <title>Streptomyces chengmaiensis sp. nov. isolated from the stem of mangrove plant in Hainan.</title>
        <authorList>
            <person name="Huang X."/>
            <person name="Zhou S."/>
            <person name="Chu X."/>
            <person name="Xie Y."/>
            <person name="Lin Y."/>
        </authorList>
    </citation>
    <scope>NUCLEOTIDE SEQUENCE [LARGE SCALE GENOMIC DNA]</scope>
    <source>
        <strain evidence="2 3">HNM0663</strain>
    </source>
</reference>
<gene>
    <name evidence="2" type="ORF">QCN29_34630</name>
</gene>
<evidence type="ECO:0000313" key="2">
    <source>
        <dbReference type="EMBL" id="MDH2393807.1"/>
    </source>
</evidence>
<comment type="caution">
    <text evidence="2">The sequence shown here is derived from an EMBL/GenBank/DDBJ whole genome shotgun (WGS) entry which is preliminary data.</text>
</comment>